<evidence type="ECO:0000313" key="1">
    <source>
        <dbReference type="EMBL" id="TYK04475.1"/>
    </source>
</evidence>
<name>A0A5D3BZ83_CUCMM</name>
<organism evidence="1 2">
    <name type="scientific">Cucumis melo var. makuwa</name>
    <name type="common">Oriental melon</name>
    <dbReference type="NCBI Taxonomy" id="1194695"/>
    <lineage>
        <taxon>Eukaryota</taxon>
        <taxon>Viridiplantae</taxon>
        <taxon>Streptophyta</taxon>
        <taxon>Embryophyta</taxon>
        <taxon>Tracheophyta</taxon>
        <taxon>Spermatophyta</taxon>
        <taxon>Magnoliopsida</taxon>
        <taxon>eudicotyledons</taxon>
        <taxon>Gunneridae</taxon>
        <taxon>Pentapetalae</taxon>
        <taxon>rosids</taxon>
        <taxon>fabids</taxon>
        <taxon>Cucurbitales</taxon>
        <taxon>Cucurbitaceae</taxon>
        <taxon>Benincaseae</taxon>
        <taxon>Cucumis</taxon>
    </lineage>
</organism>
<dbReference type="Proteomes" id="UP000321947">
    <property type="component" value="Unassembled WGS sequence"/>
</dbReference>
<proteinExistence type="predicted"/>
<evidence type="ECO:0000313" key="2">
    <source>
        <dbReference type="Proteomes" id="UP000321947"/>
    </source>
</evidence>
<reference evidence="1 2" key="1">
    <citation type="submission" date="2019-08" db="EMBL/GenBank/DDBJ databases">
        <title>Draft genome sequences of two oriental melons (Cucumis melo L. var makuwa).</title>
        <authorList>
            <person name="Kwon S.-Y."/>
        </authorList>
    </citation>
    <scope>NUCLEOTIDE SEQUENCE [LARGE SCALE GENOMIC DNA]</scope>
    <source>
        <strain evidence="2">cv. Chang Bougi</strain>
        <tissue evidence="1">Leaf</tissue>
    </source>
</reference>
<dbReference type="AlphaFoldDB" id="A0A5D3BZ83"/>
<comment type="caution">
    <text evidence="1">The sequence shown here is derived from an EMBL/GenBank/DDBJ whole genome shotgun (WGS) entry which is preliminary data.</text>
</comment>
<dbReference type="EMBL" id="SSTD01014204">
    <property type="protein sequence ID" value="TYK04475.1"/>
    <property type="molecule type" value="Genomic_DNA"/>
</dbReference>
<gene>
    <name evidence="1" type="ORF">E5676_scaffold409G00850</name>
</gene>
<protein>
    <submittedName>
        <fullName evidence="1">Uncharacterized protein</fullName>
    </submittedName>
</protein>
<accession>A0A5D3BZ83</accession>
<sequence length="227" mass="25302">MSSVIQLLLGDDKAFAVRSTVLIHRPGRSGQTPLSFGEVVLPSAIQLLSEDDRAFAVRSTALVGAIGHLHRLERWYCRQRSNFYRGTIGLLPSDPPLWGRSGFYRQIHRSGRSDRTPSLFREERSDTFIVWRDGGKIVPSTSSWRSKGGAVPSSSSQGYNILEMRRSKADVEGRSFFDVEILSLLKAKVRVEGRGTMILSVLSSRFAPSPRQLGKRACDLIKLKLKG</sequence>